<evidence type="ECO:0008006" key="3">
    <source>
        <dbReference type="Google" id="ProtNLM"/>
    </source>
</evidence>
<dbReference type="KEGG" id="chya:V22_36510"/>
<accession>A0A517TDD6</accession>
<gene>
    <name evidence="1" type="ORF">V22_36510</name>
</gene>
<dbReference type="RefSeq" id="WP_145265432.1">
    <property type="nucleotide sequence ID" value="NZ_CP036316.1"/>
</dbReference>
<protein>
    <recommendedName>
        <fullName evidence="3">Carboxypeptidase regulatory-like domain-containing protein</fullName>
    </recommendedName>
</protein>
<dbReference type="EMBL" id="CP036316">
    <property type="protein sequence ID" value="QDT66384.1"/>
    <property type="molecule type" value="Genomic_DNA"/>
</dbReference>
<dbReference type="OrthoDB" id="288856at2"/>
<dbReference type="AlphaFoldDB" id="A0A517TDD6"/>
<proteinExistence type="predicted"/>
<sequence>MLIRRNNFLLILLTVLLAGCFSGDGYEYVPVTGRLTIDGKPLADIQVYFSPKLIDETGIAGPPSAGTTDNDGNYSLRVLRKGGSTGAIPGTHFVKFLDQNEVSESTGEEEDFKPIASRIPRKYNDGLDFIVPKEGTDAANFELTSN</sequence>
<dbReference type="Proteomes" id="UP000319976">
    <property type="component" value="Chromosome"/>
</dbReference>
<organism evidence="1 2">
    <name type="scientific">Calycomorphotria hydatis</name>
    <dbReference type="NCBI Taxonomy" id="2528027"/>
    <lineage>
        <taxon>Bacteria</taxon>
        <taxon>Pseudomonadati</taxon>
        <taxon>Planctomycetota</taxon>
        <taxon>Planctomycetia</taxon>
        <taxon>Planctomycetales</taxon>
        <taxon>Planctomycetaceae</taxon>
        <taxon>Calycomorphotria</taxon>
    </lineage>
</organism>
<name>A0A517TDD6_9PLAN</name>
<keyword evidence="2" id="KW-1185">Reference proteome</keyword>
<evidence type="ECO:0000313" key="2">
    <source>
        <dbReference type="Proteomes" id="UP000319976"/>
    </source>
</evidence>
<dbReference type="PROSITE" id="PS51257">
    <property type="entry name" value="PROKAR_LIPOPROTEIN"/>
    <property type="match status" value="1"/>
</dbReference>
<reference evidence="1 2" key="1">
    <citation type="submission" date="2019-02" db="EMBL/GenBank/DDBJ databases">
        <title>Deep-cultivation of Planctomycetes and their phenomic and genomic characterization uncovers novel biology.</title>
        <authorList>
            <person name="Wiegand S."/>
            <person name="Jogler M."/>
            <person name="Boedeker C."/>
            <person name="Pinto D."/>
            <person name="Vollmers J."/>
            <person name="Rivas-Marin E."/>
            <person name="Kohn T."/>
            <person name="Peeters S.H."/>
            <person name="Heuer A."/>
            <person name="Rast P."/>
            <person name="Oberbeckmann S."/>
            <person name="Bunk B."/>
            <person name="Jeske O."/>
            <person name="Meyerdierks A."/>
            <person name="Storesund J.E."/>
            <person name="Kallscheuer N."/>
            <person name="Luecker S."/>
            <person name="Lage O.M."/>
            <person name="Pohl T."/>
            <person name="Merkel B.J."/>
            <person name="Hornburger P."/>
            <person name="Mueller R.-W."/>
            <person name="Bruemmer F."/>
            <person name="Labrenz M."/>
            <person name="Spormann A.M."/>
            <person name="Op den Camp H."/>
            <person name="Overmann J."/>
            <person name="Amann R."/>
            <person name="Jetten M.S.M."/>
            <person name="Mascher T."/>
            <person name="Medema M.H."/>
            <person name="Devos D.P."/>
            <person name="Kaster A.-K."/>
            <person name="Ovreas L."/>
            <person name="Rohde M."/>
            <person name="Galperin M.Y."/>
            <person name="Jogler C."/>
        </authorList>
    </citation>
    <scope>NUCLEOTIDE SEQUENCE [LARGE SCALE GENOMIC DNA]</scope>
    <source>
        <strain evidence="1 2">V22</strain>
    </source>
</reference>
<evidence type="ECO:0000313" key="1">
    <source>
        <dbReference type="EMBL" id="QDT66384.1"/>
    </source>
</evidence>